<dbReference type="InterPro" id="IPR043133">
    <property type="entry name" value="GTP-CH-I_C/QueF"/>
</dbReference>
<dbReference type="PROSITE" id="PS00859">
    <property type="entry name" value="GTP_CYCLOHYDROL_1_1"/>
    <property type="match status" value="1"/>
</dbReference>
<comment type="pathway">
    <text evidence="2 6">Cofactor biosynthesis; 7,8-dihydroneopterin triphosphate biosynthesis; 7,8-dihydroneopterin triphosphate from GTP: step 1/1.</text>
</comment>
<evidence type="ECO:0000256" key="3">
    <source>
        <dbReference type="ARBA" id="ARBA00008085"/>
    </source>
</evidence>
<comment type="subunit">
    <text evidence="6">Homopolymer.</text>
</comment>
<dbReference type="NCBIfam" id="NF006825">
    <property type="entry name" value="PRK09347.1-2"/>
    <property type="match status" value="1"/>
</dbReference>
<name>A0A066UPI2_9GAMM</name>
<dbReference type="Pfam" id="PF01227">
    <property type="entry name" value="GTP_cyclohydroI"/>
    <property type="match status" value="1"/>
</dbReference>
<dbReference type="GO" id="GO:0006729">
    <property type="term" value="P:tetrahydrobiopterin biosynthetic process"/>
    <property type="evidence" value="ECO:0007669"/>
    <property type="project" value="TreeGrafter"/>
</dbReference>
<reference evidence="8 9" key="1">
    <citation type="journal article" date="2014" name="Genome Announc.">
        <title>Draft Genome Sequence of Moraxella bovoculi Strain 237T (ATCC BAA-1259T) Isolated from a Calf with Infectious Bovine Keratoconjunctivitis.</title>
        <authorList>
            <person name="Calcutt M.J."/>
            <person name="Foecking M.F."/>
            <person name="Martin N.T."/>
            <person name="Mhlanga-Mutangadura T."/>
            <person name="Reilly T.J."/>
        </authorList>
    </citation>
    <scope>NUCLEOTIDE SEQUENCE [LARGE SCALE GENOMIC DNA]</scope>
    <source>
        <strain evidence="8 9">237</strain>
    </source>
</reference>
<proteinExistence type="inferred from homology"/>
<evidence type="ECO:0000256" key="4">
    <source>
        <dbReference type="ARBA" id="ARBA00022563"/>
    </source>
</evidence>
<evidence type="ECO:0000256" key="2">
    <source>
        <dbReference type="ARBA" id="ARBA00005080"/>
    </source>
</evidence>
<dbReference type="GO" id="GO:0008270">
    <property type="term" value="F:zinc ion binding"/>
    <property type="evidence" value="ECO:0007669"/>
    <property type="project" value="UniProtKB-UniRule"/>
</dbReference>
<dbReference type="HAMAP" id="MF_00223">
    <property type="entry name" value="FolE"/>
    <property type="match status" value="1"/>
</dbReference>
<dbReference type="UniPathway" id="UPA00848">
    <property type="reaction ID" value="UER00151"/>
</dbReference>
<dbReference type="PROSITE" id="PS00860">
    <property type="entry name" value="GTP_CYCLOHYDROL_1_2"/>
    <property type="match status" value="1"/>
</dbReference>
<keyword evidence="6" id="KW-0862">Zinc</keyword>
<dbReference type="InterPro" id="IPR018234">
    <property type="entry name" value="GTP_CycHdrlase_I_CS"/>
</dbReference>
<dbReference type="InterPro" id="IPR043134">
    <property type="entry name" value="GTP-CH-I_N"/>
</dbReference>
<dbReference type="FunFam" id="3.30.1130.10:FF:000001">
    <property type="entry name" value="GTP cyclohydrolase 1"/>
    <property type="match status" value="1"/>
</dbReference>
<dbReference type="NCBIfam" id="TIGR00063">
    <property type="entry name" value="folE"/>
    <property type="match status" value="1"/>
</dbReference>
<evidence type="ECO:0000259" key="7">
    <source>
        <dbReference type="Pfam" id="PF01227"/>
    </source>
</evidence>
<dbReference type="Proteomes" id="UP000035860">
    <property type="component" value="Unassembled WGS sequence"/>
</dbReference>
<feature type="domain" description="GTP cyclohydrolase I" evidence="7">
    <location>
        <begin position="17"/>
        <end position="193"/>
    </location>
</feature>
<dbReference type="GO" id="GO:0046654">
    <property type="term" value="P:tetrahydrofolate biosynthetic process"/>
    <property type="evidence" value="ECO:0007669"/>
    <property type="project" value="UniProtKB-UniRule"/>
</dbReference>
<dbReference type="InterPro" id="IPR020602">
    <property type="entry name" value="GTP_CycHdrlase_I_dom"/>
</dbReference>
<dbReference type="GO" id="GO:0005525">
    <property type="term" value="F:GTP binding"/>
    <property type="evidence" value="ECO:0007669"/>
    <property type="project" value="UniProtKB-KW"/>
</dbReference>
<feature type="binding site" evidence="6">
    <location>
        <position position="89"/>
    </location>
    <ligand>
        <name>Zn(2+)</name>
        <dbReference type="ChEBI" id="CHEBI:29105"/>
    </ligand>
</feature>
<dbReference type="SUPFAM" id="SSF55620">
    <property type="entry name" value="Tetrahydrobiopterin biosynthesis enzymes-like"/>
    <property type="match status" value="1"/>
</dbReference>
<evidence type="ECO:0000313" key="9">
    <source>
        <dbReference type="Proteomes" id="UP000035860"/>
    </source>
</evidence>
<evidence type="ECO:0000313" key="8">
    <source>
        <dbReference type="EMBL" id="KDN26054.1"/>
    </source>
</evidence>
<feature type="binding site" evidence="6">
    <location>
        <position position="157"/>
    </location>
    <ligand>
        <name>Zn(2+)</name>
        <dbReference type="ChEBI" id="CHEBI:29105"/>
    </ligand>
</feature>
<dbReference type="PANTHER" id="PTHR11109:SF7">
    <property type="entry name" value="GTP CYCLOHYDROLASE 1"/>
    <property type="match status" value="1"/>
</dbReference>
<dbReference type="NCBIfam" id="NF006826">
    <property type="entry name" value="PRK09347.1-3"/>
    <property type="match status" value="1"/>
</dbReference>
<comment type="caution">
    <text evidence="8">The sequence shown here is derived from an EMBL/GenBank/DDBJ whole genome shotgun (WGS) entry which is preliminary data.</text>
</comment>
<keyword evidence="6" id="KW-0342">GTP-binding</keyword>
<evidence type="ECO:0000256" key="6">
    <source>
        <dbReference type="HAMAP-Rule" id="MF_00223"/>
    </source>
</evidence>
<comment type="catalytic activity">
    <reaction evidence="1 6">
        <text>GTP + H2O = 7,8-dihydroneopterin 3'-triphosphate + formate + H(+)</text>
        <dbReference type="Rhea" id="RHEA:17473"/>
        <dbReference type="ChEBI" id="CHEBI:15377"/>
        <dbReference type="ChEBI" id="CHEBI:15378"/>
        <dbReference type="ChEBI" id="CHEBI:15740"/>
        <dbReference type="ChEBI" id="CHEBI:37565"/>
        <dbReference type="ChEBI" id="CHEBI:58462"/>
        <dbReference type="EC" id="3.5.4.16"/>
    </reaction>
</comment>
<keyword evidence="5 6" id="KW-0378">Hydrolase</keyword>
<dbReference type="GO" id="GO:0003934">
    <property type="term" value="F:GTP cyclohydrolase I activity"/>
    <property type="evidence" value="ECO:0007669"/>
    <property type="project" value="UniProtKB-UniRule"/>
</dbReference>
<dbReference type="eggNOG" id="COG0302">
    <property type="taxonomic scope" value="Bacteria"/>
</dbReference>
<dbReference type="GO" id="GO:0005737">
    <property type="term" value="C:cytoplasm"/>
    <property type="evidence" value="ECO:0007669"/>
    <property type="project" value="TreeGrafter"/>
</dbReference>
<evidence type="ECO:0000256" key="1">
    <source>
        <dbReference type="ARBA" id="ARBA00001052"/>
    </source>
</evidence>
<dbReference type="Gene3D" id="3.30.1130.10">
    <property type="match status" value="1"/>
</dbReference>
<keyword evidence="6" id="KW-0547">Nucleotide-binding</keyword>
<dbReference type="InterPro" id="IPR001474">
    <property type="entry name" value="GTP_CycHdrlase_I"/>
</dbReference>
<sequence>MSNSDNSNFTPDYDKIASHYASIIEGCGEDLSREGLLDTPMRAAKAFGYLTRGYHQSLEVVANDAIFPSDNPELVLVQNIEFYSLCEHHLLPFYGVAHVGYLPEGKVLGLSKVARIVDMYARRLQIQENLTKQIATAIEELTGCRGVAVVMDASHMCMMMRGVGKQQSTTRTMSMLGELTTNNTARAEFLDAIPRRTPAFG</sequence>
<organism evidence="8 9">
    <name type="scientific">Moraxella bovoculi 237</name>
    <dbReference type="NCBI Taxonomy" id="743974"/>
    <lineage>
        <taxon>Bacteria</taxon>
        <taxon>Pseudomonadati</taxon>
        <taxon>Pseudomonadota</taxon>
        <taxon>Gammaproteobacteria</taxon>
        <taxon>Moraxellales</taxon>
        <taxon>Moraxellaceae</taxon>
        <taxon>Moraxella</taxon>
    </lineage>
</organism>
<feature type="binding site" evidence="6">
    <location>
        <position position="86"/>
    </location>
    <ligand>
        <name>Zn(2+)</name>
        <dbReference type="ChEBI" id="CHEBI:29105"/>
    </ligand>
</feature>
<keyword evidence="9" id="KW-1185">Reference proteome</keyword>
<dbReference type="PANTHER" id="PTHR11109">
    <property type="entry name" value="GTP CYCLOHYDROLASE I"/>
    <property type="match status" value="1"/>
</dbReference>
<accession>A0A066UPI2</accession>
<gene>
    <name evidence="6" type="primary">folE</name>
    <name evidence="8" type="ORF">MBO_02655</name>
</gene>
<dbReference type="AlphaFoldDB" id="A0A066UPI2"/>
<keyword evidence="6" id="KW-0479">Metal-binding</keyword>
<evidence type="ECO:0000256" key="5">
    <source>
        <dbReference type="ARBA" id="ARBA00022801"/>
    </source>
</evidence>
<dbReference type="EMBL" id="AOMT01000005">
    <property type="protein sequence ID" value="KDN26054.1"/>
    <property type="molecule type" value="Genomic_DNA"/>
</dbReference>
<protein>
    <recommendedName>
        <fullName evidence="6">GTP cyclohydrolase 1</fullName>
        <ecNumber evidence="6">3.5.4.16</ecNumber>
    </recommendedName>
    <alternativeName>
        <fullName evidence="6">GTP cyclohydrolase I</fullName>
        <shortName evidence="6">GTP-CH-I</shortName>
    </alternativeName>
</protein>
<dbReference type="GO" id="GO:0006730">
    <property type="term" value="P:one-carbon metabolic process"/>
    <property type="evidence" value="ECO:0007669"/>
    <property type="project" value="UniProtKB-UniRule"/>
</dbReference>
<comment type="similarity">
    <text evidence="3 6">Belongs to the GTP cyclohydrolase I family.</text>
</comment>
<dbReference type="RefSeq" id="WP_036362943.1">
    <property type="nucleotide sequence ID" value="NZ_AOMT01000005.1"/>
</dbReference>
<dbReference type="EC" id="3.5.4.16" evidence="6"/>
<dbReference type="Gene3D" id="1.10.286.10">
    <property type="match status" value="1"/>
</dbReference>
<dbReference type="OrthoDB" id="9801207at2"/>
<keyword evidence="4 6" id="KW-0554">One-carbon metabolism</keyword>
<dbReference type="GeneID" id="301975544"/>